<keyword evidence="1" id="KW-0238">DNA-binding</keyword>
<evidence type="ECO:0000313" key="1">
    <source>
        <dbReference type="EMBL" id="QWS33884.1"/>
    </source>
</evidence>
<reference evidence="1" key="1">
    <citation type="submission" date="2021-06" db="EMBL/GenBank/DDBJ databases">
        <authorList>
            <person name="Ellington A.J."/>
            <person name="Bryan N.C."/>
            <person name="Christner B.C."/>
            <person name="Reisch C.R."/>
        </authorList>
    </citation>
    <scope>NUCLEOTIDE SEQUENCE</scope>
    <source>
        <strain evidence="1">L6-1</strain>
    </source>
</reference>
<protein>
    <submittedName>
        <fullName evidence="1">LacI family DNA-binding transcriptional regulator</fullName>
    </submittedName>
</protein>
<name>A0ACD1E579_9MICO</name>
<evidence type="ECO:0000313" key="2">
    <source>
        <dbReference type="Proteomes" id="UP000681794"/>
    </source>
</evidence>
<sequence length="374" mass="39559">MATSTCTSVRRSDRLRCRSPPIARRGRVTIPTTTDPAAVPRRAPSLSAVAEAAGVSMQTVSRVARGFDNVSPETRTRVQQAMSELSYRPNRAARALRSGRFRTIGVIMFTLASFGNMRTLEAIADAAGAADFTITLLPMASRTEEGVRSAFSRLHEQAVDGVVIIIESHVIDTAEVALPDGVPMVVVDSTGTTEHPAIDTDQADGARLATQHLLDLGHETVWHVSGPASSYSAARRQAAWAATLTAAGRPVPPVFEGDWNTSSGYQAGLSIAARSEITAVFAANDQTALGVLRACHELGRPVPSSLSVVGFDDSPESDSFWPPLTTVHQSFDEVGRRAVATLLTQIEGGAATAATDLVPVRLVERASTAAPPAR</sequence>
<dbReference type="EMBL" id="CP076544">
    <property type="protein sequence ID" value="QWS33884.1"/>
    <property type="molecule type" value="Genomic_DNA"/>
</dbReference>
<organism evidence="1 2">
    <name type="scientific">Curtobacterium aetherium</name>
    <dbReference type="NCBI Taxonomy" id="2841594"/>
    <lineage>
        <taxon>Bacteria</taxon>
        <taxon>Bacillati</taxon>
        <taxon>Actinomycetota</taxon>
        <taxon>Actinomycetes</taxon>
        <taxon>Micrococcales</taxon>
        <taxon>Microbacteriaceae</taxon>
        <taxon>Curtobacterium</taxon>
    </lineage>
</organism>
<dbReference type="Proteomes" id="UP000681794">
    <property type="component" value="Chromosome"/>
</dbReference>
<proteinExistence type="predicted"/>
<accession>A0ACD1E579</accession>
<keyword evidence="2" id="KW-1185">Reference proteome</keyword>
<gene>
    <name evidence="1" type="ORF">KM842_01335</name>
</gene>